<organism evidence="1 2">
    <name type="scientific">Habropoda laboriosa</name>
    <dbReference type="NCBI Taxonomy" id="597456"/>
    <lineage>
        <taxon>Eukaryota</taxon>
        <taxon>Metazoa</taxon>
        <taxon>Ecdysozoa</taxon>
        <taxon>Arthropoda</taxon>
        <taxon>Hexapoda</taxon>
        <taxon>Insecta</taxon>
        <taxon>Pterygota</taxon>
        <taxon>Neoptera</taxon>
        <taxon>Endopterygota</taxon>
        <taxon>Hymenoptera</taxon>
        <taxon>Apocrita</taxon>
        <taxon>Aculeata</taxon>
        <taxon>Apoidea</taxon>
        <taxon>Anthophila</taxon>
        <taxon>Apidae</taxon>
        <taxon>Habropoda</taxon>
    </lineage>
</organism>
<evidence type="ECO:0000313" key="1">
    <source>
        <dbReference type="EMBL" id="KOC69115.1"/>
    </source>
</evidence>
<name>A0A0L7RE75_9HYME</name>
<dbReference type="EMBL" id="KQ414612">
    <property type="protein sequence ID" value="KOC69115.1"/>
    <property type="molecule type" value="Genomic_DNA"/>
</dbReference>
<gene>
    <name evidence="1" type="ORF">WH47_07566</name>
</gene>
<evidence type="ECO:0000313" key="2">
    <source>
        <dbReference type="Proteomes" id="UP000053825"/>
    </source>
</evidence>
<sequence length="55" mass="6320">MSISKKKMLYKHRAFGALLKSYNRNTKYEGNGNELTVATIRPITRSQENKFISAN</sequence>
<reference evidence="1 2" key="1">
    <citation type="submission" date="2015-07" db="EMBL/GenBank/DDBJ databases">
        <title>The genome of Habropoda laboriosa.</title>
        <authorList>
            <person name="Pan H."/>
            <person name="Kapheim K."/>
        </authorList>
    </citation>
    <scope>NUCLEOTIDE SEQUENCE [LARGE SCALE GENOMIC DNA]</scope>
    <source>
        <strain evidence="1">0110345459</strain>
    </source>
</reference>
<protein>
    <submittedName>
        <fullName evidence="1">Uncharacterized protein</fullName>
    </submittedName>
</protein>
<accession>A0A0L7RE75</accession>
<keyword evidence="2" id="KW-1185">Reference proteome</keyword>
<dbReference type="Proteomes" id="UP000053825">
    <property type="component" value="Unassembled WGS sequence"/>
</dbReference>
<dbReference type="AlphaFoldDB" id="A0A0L7RE75"/>
<proteinExistence type="predicted"/>